<reference evidence="3" key="2">
    <citation type="submission" date="2015-01" db="EMBL/GenBank/DDBJ databases">
        <title>Evolutionary Origins and Diversification of the Mycorrhizal Mutualists.</title>
        <authorList>
            <consortium name="DOE Joint Genome Institute"/>
            <consortium name="Mycorrhizal Genomics Consortium"/>
            <person name="Kohler A."/>
            <person name="Kuo A."/>
            <person name="Nagy L.G."/>
            <person name="Floudas D."/>
            <person name="Copeland A."/>
            <person name="Barry K.W."/>
            <person name="Cichocki N."/>
            <person name="Veneault-Fourrey C."/>
            <person name="LaButti K."/>
            <person name="Lindquist E.A."/>
            <person name="Lipzen A."/>
            <person name="Lundell T."/>
            <person name="Morin E."/>
            <person name="Murat C."/>
            <person name="Riley R."/>
            <person name="Ohm R."/>
            <person name="Sun H."/>
            <person name="Tunlid A."/>
            <person name="Henrissat B."/>
            <person name="Grigoriev I.V."/>
            <person name="Hibbett D.S."/>
            <person name="Martin F."/>
        </authorList>
    </citation>
    <scope>NUCLEOTIDE SEQUENCE [LARGE SCALE GENOMIC DNA]</scope>
    <source>
        <strain evidence="3">Ve08.2h10</strain>
    </source>
</reference>
<feature type="compositionally biased region" description="Polar residues" evidence="1">
    <location>
        <begin position="110"/>
        <end position="127"/>
    </location>
</feature>
<sequence>MPGGSYPSVSYVQLIEKESEPKLDNANPYLAKPPNPGCHFPNLDVFNARNFILTSIGRGTTNISKREHNTGHGHLSSFHPADNYATMGPKAETSVGGQHTQSKTVTAGITPTRDVSTTNPLTSITSGTGPQPAPLLTPTLTAAVPPTYYIQHAPINMRQNLTPAPSRKLRN</sequence>
<feature type="region of interest" description="Disordered" evidence="1">
    <location>
        <begin position="110"/>
        <end position="134"/>
    </location>
</feature>
<dbReference type="EMBL" id="KN831561">
    <property type="protein sequence ID" value="KIK71857.1"/>
    <property type="molecule type" value="Genomic_DNA"/>
</dbReference>
<evidence type="ECO:0000256" key="1">
    <source>
        <dbReference type="SAM" id="MobiDB-lite"/>
    </source>
</evidence>
<reference evidence="2 3" key="1">
    <citation type="submission" date="2014-04" db="EMBL/GenBank/DDBJ databases">
        <authorList>
            <consortium name="DOE Joint Genome Institute"/>
            <person name="Kuo A."/>
            <person name="Kohler A."/>
            <person name="Jargeat P."/>
            <person name="Nagy L.G."/>
            <person name="Floudas D."/>
            <person name="Copeland A."/>
            <person name="Barry K.W."/>
            <person name="Cichocki N."/>
            <person name="Veneault-Fourrey C."/>
            <person name="LaButti K."/>
            <person name="Lindquist E.A."/>
            <person name="Lipzen A."/>
            <person name="Lundell T."/>
            <person name="Morin E."/>
            <person name="Murat C."/>
            <person name="Sun H."/>
            <person name="Tunlid A."/>
            <person name="Henrissat B."/>
            <person name="Grigoriev I.V."/>
            <person name="Hibbett D.S."/>
            <person name="Martin F."/>
            <person name="Nordberg H.P."/>
            <person name="Cantor M.N."/>
            <person name="Hua S.X."/>
        </authorList>
    </citation>
    <scope>NUCLEOTIDE SEQUENCE [LARGE SCALE GENOMIC DNA]</scope>
    <source>
        <strain evidence="2 3">Ve08.2h10</strain>
    </source>
</reference>
<name>A0A0D0BJM8_9AGAM</name>
<dbReference type="HOGENOM" id="CLU_1563377_0_0_1"/>
<proteinExistence type="predicted"/>
<evidence type="ECO:0000313" key="3">
    <source>
        <dbReference type="Proteomes" id="UP000054538"/>
    </source>
</evidence>
<dbReference type="Proteomes" id="UP000054538">
    <property type="component" value="Unassembled WGS sequence"/>
</dbReference>
<accession>A0A0D0BJM8</accession>
<protein>
    <submittedName>
        <fullName evidence="2">Uncharacterized protein</fullName>
    </submittedName>
</protein>
<gene>
    <name evidence="2" type="ORF">PAXRUDRAFT_22731</name>
</gene>
<dbReference type="AlphaFoldDB" id="A0A0D0BJM8"/>
<organism evidence="2 3">
    <name type="scientific">Paxillus rubicundulus Ve08.2h10</name>
    <dbReference type="NCBI Taxonomy" id="930991"/>
    <lineage>
        <taxon>Eukaryota</taxon>
        <taxon>Fungi</taxon>
        <taxon>Dikarya</taxon>
        <taxon>Basidiomycota</taxon>
        <taxon>Agaricomycotina</taxon>
        <taxon>Agaricomycetes</taxon>
        <taxon>Agaricomycetidae</taxon>
        <taxon>Boletales</taxon>
        <taxon>Paxilineae</taxon>
        <taxon>Paxillaceae</taxon>
        <taxon>Paxillus</taxon>
    </lineage>
</organism>
<dbReference type="InParanoid" id="A0A0D0BJM8"/>
<keyword evidence="3" id="KW-1185">Reference proteome</keyword>
<evidence type="ECO:0000313" key="2">
    <source>
        <dbReference type="EMBL" id="KIK71857.1"/>
    </source>
</evidence>